<comment type="caution">
    <text evidence="2">The sequence shown here is derived from an EMBL/GenBank/DDBJ whole genome shotgun (WGS) entry which is preliminary data.</text>
</comment>
<accession>A0ABT0YV83</accession>
<evidence type="ECO:0000313" key="3">
    <source>
        <dbReference type="Proteomes" id="UP001165541"/>
    </source>
</evidence>
<keyword evidence="3" id="KW-1185">Reference proteome</keyword>
<proteinExistence type="predicted"/>
<feature type="region of interest" description="Disordered" evidence="1">
    <location>
        <begin position="35"/>
        <end position="71"/>
    </location>
</feature>
<evidence type="ECO:0000256" key="1">
    <source>
        <dbReference type="SAM" id="MobiDB-lite"/>
    </source>
</evidence>
<reference evidence="2" key="1">
    <citation type="submission" date="2022-05" db="EMBL/GenBank/DDBJ databases">
        <title>Schlegelella sp. nov., isolated from mangrove soil.</title>
        <authorList>
            <person name="Liu Y."/>
            <person name="Ge X."/>
            <person name="Liu W."/>
        </authorList>
    </citation>
    <scope>NUCLEOTIDE SEQUENCE</scope>
    <source>
        <strain evidence="2">S2-27</strain>
    </source>
</reference>
<sequence>MGYYGKRRIREGEKFSAPEDAVPSWAQPVKVYEAEQAAKEAAKPKKPQRGQSLKEAAEETRPLPTGDREVI</sequence>
<organism evidence="2 3">
    <name type="scientific">Caldimonas mangrovi</name>
    <dbReference type="NCBI Taxonomy" id="2944811"/>
    <lineage>
        <taxon>Bacteria</taxon>
        <taxon>Pseudomonadati</taxon>
        <taxon>Pseudomonadota</taxon>
        <taxon>Betaproteobacteria</taxon>
        <taxon>Burkholderiales</taxon>
        <taxon>Sphaerotilaceae</taxon>
        <taxon>Caldimonas</taxon>
    </lineage>
</organism>
<feature type="region of interest" description="Disordered" evidence="1">
    <location>
        <begin position="1"/>
        <end position="21"/>
    </location>
</feature>
<dbReference type="Proteomes" id="UP001165541">
    <property type="component" value="Unassembled WGS sequence"/>
</dbReference>
<name>A0ABT0YV83_9BURK</name>
<evidence type="ECO:0000313" key="2">
    <source>
        <dbReference type="EMBL" id="MCM5682513.1"/>
    </source>
</evidence>
<gene>
    <name evidence="2" type="ORF">M8A51_23535</name>
</gene>
<dbReference type="RefSeq" id="WP_251780997.1">
    <property type="nucleotide sequence ID" value="NZ_JAMKFE010000020.1"/>
</dbReference>
<feature type="compositionally biased region" description="Basic and acidic residues" evidence="1">
    <location>
        <begin position="55"/>
        <end position="71"/>
    </location>
</feature>
<dbReference type="EMBL" id="JAMKFE010000020">
    <property type="protein sequence ID" value="MCM5682513.1"/>
    <property type="molecule type" value="Genomic_DNA"/>
</dbReference>
<protein>
    <submittedName>
        <fullName evidence="2">Uncharacterized protein</fullName>
    </submittedName>
</protein>